<dbReference type="STRING" id="50429.A0A2B4RAK5"/>
<feature type="region of interest" description="Disordered" evidence="1">
    <location>
        <begin position="537"/>
        <end position="556"/>
    </location>
</feature>
<protein>
    <recommendedName>
        <fullName evidence="4">Integrase catalytic domain-containing protein</fullName>
    </recommendedName>
</protein>
<accession>A0A2B4RAK5</accession>
<dbReference type="EMBL" id="LSMT01001010">
    <property type="protein sequence ID" value="PFX13315.1"/>
    <property type="molecule type" value="Genomic_DNA"/>
</dbReference>
<reference evidence="3" key="1">
    <citation type="journal article" date="2017" name="bioRxiv">
        <title>Comparative analysis of the genomes of Stylophora pistillata and Acropora digitifera provides evidence for extensive differences between species of corals.</title>
        <authorList>
            <person name="Voolstra C.R."/>
            <person name="Li Y."/>
            <person name="Liew Y.J."/>
            <person name="Baumgarten S."/>
            <person name="Zoccola D."/>
            <person name="Flot J.-F."/>
            <person name="Tambutte S."/>
            <person name="Allemand D."/>
            <person name="Aranda M."/>
        </authorList>
    </citation>
    <scope>NUCLEOTIDE SEQUENCE [LARGE SCALE GENOMIC DNA]</scope>
</reference>
<sequence length="701" mass="78647">MQDFQVRANRAERADWGNGSEAELKTVGGRGDGLTSFGVAVEAAEEASDGLTSLGVTVGAADEADNEGLREDDRSLSGRLELVRKLQEFMETQSDLSLYEAKGVMLTLCYVKSERMLGSQEIVGSLEQIGSFETVRSYAWIGSLEMLGLPEIIGLLEQIGSFEKVQSSALIGSLEMVGSLEITGSLEQIGSFQTVWSFAWISSLEMVGSLEIIGSLDNWVIETGTIKSLNMVDNKEEAIRFYFSKNYDYNTILDFLERFHGLKMSKRTLLNCLKTYGLCRRERAIAEQIVREHIARELDGSRSLLGYRSMWQKLHSKSGINVLRSTVQVLLAELDPEGTQQRKGHHLKRRQYSNPRLNFCWHTDGYSRRIIWLKLTRSNKNPRIIASFIMESVKELQGCPALLGTDRGTENGSMATVQCFLHQDSLAGLNAHRYSSSHTNQAKGIENELSQVKNDWNSHLICSSRHQTIAGIPDRLYLMPEDFGAVEHKKAFDAADQLEKLSRRLSTLDNSTVLSDGDKNRAREILSSPDALHYMSSEESCEEEAVEPRGGPTPRKVRKLSWERSKLRNIKVKLDEAYFAALTEKQRRTSVVFGLFPAADTAADVVIKFKNSTMDNKELFVRVLPTIHVSCDDHDSLKNPKYDDAGSDCSPAAGIYKQEDLIRVSTLLSVIREDAVKVFDTFVWIEGQKEDCNKDVLTKFE</sequence>
<dbReference type="PANTHER" id="PTHR46177">
    <property type="entry name" value="INTEGRASE CATALYTIC DOMAIN-CONTAINING PROTEIN"/>
    <property type="match status" value="1"/>
</dbReference>
<dbReference type="PANTHER" id="PTHR46177:SF1">
    <property type="entry name" value="INTEGRASE CATALYTIC DOMAIN-CONTAINING PROTEIN"/>
    <property type="match status" value="1"/>
</dbReference>
<dbReference type="OrthoDB" id="6020762at2759"/>
<evidence type="ECO:0000313" key="2">
    <source>
        <dbReference type="EMBL" id="PFX13315.1"/>
    </source>
</evidence>
<comment type="caution">
    <text evidence="2">The sequence shown here is derived from an EMBL/GenBank/DDBJ whole genome shotgun (WGS) entry which is preliminary data.</text>
</comment>
<name>A0A2B4RAK5_STYPI</name>
<evidence type="ECO:0000256" key="1">
    <source>
        <dbReference type="SAM" id="MobiDB-lite"/>
    </source>
</evidence>
<keyword evidence="3" id="KW-1185">Reference proteome</keyword>
<proteinExistence type="predicted"/>
<gene>
    <name evidence="2" type="ORF">AWC38_SpisGene22610</name>
</gene>
<evidence type="ECO:0008006" key="4">
    <source>
        <dbReference type="Google" id="ProtNLM"/>
    </source>
</evidence>
<dbReference type="AlphaFoldDB" id="A0A2B4RAK5"/>
<organism evidence="2 3">
    <name type="scientific">Stylophora pistillata</name>
    <name type="common">Smooth cauliflower coral</name>
    <dbReference type="NCBI Taxonomy" id="50429"/>
    <lineage>
        <taxon>Eukaryota</taxon>
        <taxon>Metazoa</taxon>
        <taxon>Cnidaria</taxon>
        <taxon>Anthozoa</taxon>
        <taxon>Hexacorallia</taxon>
        <taxon>Scleractinia</taxon>
        <taxon>Astrocoeniina</taxon>
        <taxon>Pocilloporidae</taxon>
        <taxon>Stylophora</taxon>
    </lineage>
</organism>
<evidence type="ECO:0000313" key="3">
    <source>
        <dbReference type="Proteomes" id="UP000225706"/>
    </source>
</evidence>
<dbReference type="Proteomes" id="UP000225706">
    <property type="component" value="Unassembled WGS sequence"/>
</dbReference>